<gene>
    <name evidence="6" type="primary">Tekt4-L</name>
    <name evidence="6" type="ORF">Hamer_G011373</name>
</gene>
<evidence type="ECO:0000313" key="7">
    <source>
        <dbReference type="Proteomes" id="UP000747542"/>
    </source>
</evidence>
<comment type="subcellular location">
    <subcellularLocation>
        <location evidence="4">Cytoplasm</location>
        <location evidence="4">Cytoskeleton</location>
        <location evidence="4">Cilium axoneme</location>
    </subcellularLocation>
</comment>
<dbReference type="GO" id="GO:0060294">
    <property type="term" value="P:cilium movement involved in cell motility"/>
    <property type="evidence" value="ECO:0007669"/>
    <property type="project" value="UniProtKB-UniRule"/>
</dbReference>
<evidence type="ECO:0000256" key="2">
    <source>
        <dbReference type="ARBA" id="ARBA00022490"/>
    </source>
</evidence>
<accession>A0A8J5MPC3</accession>
<dbReference type="InterPro" id="IPR000435">
    <property type="entry name" value="Tektins"/>
</dbReference>
<dbReference type="Pfam" id="PF03148">
    <property type="entry name" value="Tektin"/>
    <property type="match status" value="1"/>
</dbReference>
<evidence type="ECO:0000256" key="3">
    <source>
        <dbReference type="ARBA" id="ARBA00023054"/>
    </source>
</evidence>
<dbReference type="PRINTS" id="PR00511">
    <property type="entry name" value="TEKTIN"/>
</dbReference>
<dbReference type="GO" id="GO:0015630">
    <property type="term" value="C:microtubule cytoskeleton"/>
    <property type="evidence" value="ECO:0007669"/>
    <property type="project" value="UniProtKB-UniRule"/>
</dbReference>
<name>A0A8J5MPC3_HOMAM</name>
<dbReference type="PANTHER" id="PTHR19960">
    <property type="entry name" value="TEKTIN"/>
    <property type="match status" value="1"/>
</dbReference>
<feature type="coiled-coil region" evidence="5">
    <location>
        <begin position="116"/>
        <end position="143"/>
    </location>
</feature>
<dbReference type="AlphaFoldDB" id="A0A8J5MPC3"/>
<keyword evidence="3 5" id="KW-0175">Coiled coil</keyword>
<comment type="caution">
    <text evidence="6">The sequence shown here is derived from an EMBL/GenBank/DDBJ whole genome shotgun (WGS) entry which is preliminary data.</text>
</comment>
<keyword evidence="7" id="KW-1185">Reference proteome</keyword>
<dbReference type="GO" id="GO:0060271">
    <property type="term" value="P:cilium assembly"/>
    <property type="evidence" value="ECO:0007669"/>
    <property type="project" value="UniProtKB-UniRule"/>
</dbReference>
<keyword evidence="4" id="KW-0282">Flagellum</keyword>
<keyword evidence="4" id="KW-0966">Cell projection</keyword>
<evidence type="ECO:0000313" key="6">
    <source>
        <dbReference type="EMBL" id="KAG7158705.1"/>
    </source>
</evidence>
<evidence type="ECO:0000256" key="4">
    <source>
        <dbReference type="RuleBase" id="RU367040"/>
    </source>
</evidence>
<organism evidence="6 7">
    <name type="scientific">Homarus americanus</name>
    <name type="common">American lobster</name>
    <dbReference type="NCBI Taxonomy" id="6706"/>
    <lineage>
        <taxon>Eukaryota</taxon>
        <taxon>Metazoa</taxon>
        <taxon>Ecdysozoa</taxon>
        <taxon>Arthropoda</taxon>
        <taxon>Crustacea</taxon>
        <taxon>Multicrustacea</taxon>
        <taxon>Malacostraca</taxon>
        <taxon>Eumalacostraca</taxon>
        <taxon>Eucarida</taxon>
        <taxon>Decapoda</taxon>
        <taxon>Pleocyemata</taxon>
        <taxon>Astacidea</taxon>
        <taxon>Nephropoidea</taxon>
        <taxon>Nephropidae</taxon>
        <taxon>Homarus</taxon>
    </lineage>
</organism>
<evidence type="ECO:0000256" key="5">
    <source>
        <dbReference type="SAM" id="Coils"/>
    </source>
</evidence>
<dbReference type="EMBL" id="JAHLQT010034478">
    <property type="protein sequence ID" value="KAG7158705.1"/>
    <property type="molecule type" value="Genomic_DNA"/>
</dbReference>
<dbReference type="GO" id="GO:0005634">
    <property type="term" value="C:nucleus"/>
    <property type="evidence" value="ECO:0007669"/>
    <property type="project" value="TreeGrafter"/>
</dbReference>
<protein>
    <recommendedName>
        <fullName evidence="4">Tektin</fullName>
    </recommendedName>
</protein>
<dbReference type="PANTHER" id="PTHR19960:SF12">
    <property type="entry name" value="TEKTIN-4"/>
    <property type="match status" value="1"/>
</dbReference>
<sequence>MEGTATAVKTVEEVGALLQDSRGPSQELAAPRQVVTFTGLVPHTQHNDVKPGNHPYSAVDVTGMRERLMSLFALELPERNNEECIHIRRFRLDVDRTRDPVIFTLNKETEVLRTGRSLLTETLNETEAQIARLLEVKRLLEHDWSDKQEAFQLDHSAAKLVNQTANAQFKPVSAALHEGVSAPDTWSRRSWEHLDVCKREMNSGTQLRGAADQALHAVARDAEDAAEATDVAFNTRIRELEDAKAKLTDKDAMLRKEIAEEEGSLASLRQALQDKESPLQVAQSRHWTRSFRPGADRCLDHPHYRLKDELEELPQSIEALRDHLRASEDTLEELHRLHEDFSRDILNREHTISLERRCVTVRSLRQTQAKLLGL</sequence>
<proteinExistence type="inferred from homology"/>
<reference evidence="6" key="1">
    <citation type="journal article" date="2021" name="Sci. Adv.">
        <title>The American lobster genome reveals insights on longevity, neural, and immune adaptations.</title>
        <authorList>
            <person name="Polinski J.M."/>
            <person name="Zimin A.V."/>
            <person name="Clark K.F."/>
            <person name="Kohn A.B."/>
            <person name="Sadowski N."/>
            <person name="Timp W."/>
            <person name="Ptitsyn A."/>
            <person name="Khanna P."/>
            <person name="Romanova D.Y."/>
            <person name="Williams P."/>
            <person name="Greenwood S.J."/>
            <person name="Moroz L.L."/>
            <person name="Walt D.R."/>
            <person name="Bodnar A.G."/>
        </authorList>
    </citation>
    <scope>NUCLEOTIDE SEQUENCE</scope>
    <source>
        <strain evidence="6">GMGI-L3</strain>
    </source>
</reference>
<keyword evidence="4" id="KW-0969">Cilium</keyword>
<dbReference type="Proteomes" id="UP000747542">
    <property type="component" value="Unassembled WGS sequence"/>
</dbReference>
<comment type="similarity">
    <text evidence="1 4">Belongs to the tektin family.</text>
</comment>
<evidence type="ECO:0000256" key="1">
    <source>
        <dbReference type="ARBA" id="ARBA00007209"/>
    </source>
</evidence>
<keyword evidence="2" id="KW-0963">Cytoplasm</keyword>
<dbReference type="InterPro" id="IPR048256">
    <property type="entry name" value="Tektin-like"/>
</dbReference>
<dbReference type="GO" id="GO:0005930">
    <property type="term" value="C:axoneme"/>
    <property type="evidence" value="ECO:0007669"/>
    <property type="project" value="UniProtKB-SubCell"/>
</dbReference>